<dbReference type="GeneID" id="14885089"/>
<evidence type="ECO:0000313" key="2">
    <source>
        <dbReference type="Proteomes" id="UP000014680"/>
    </source>
</evidence>
<organism evidence="1 2">
    <name type="scientific">Entamoeba invadens IP1</name>
    <dbReference type="NCBI Taxonomy" id="370355"/>
    <lineage>
        <taxon>Eukaryota</taxon>
        <taxon>Amoebozoa</taxon>
        <taxon>Evosea</taxon>
        <taxon>Archamoebae</taxon>
        <taxon>Mastigamoebida</taxon>
        <taxon>Entamoebidae</taxon>
        <taxon>Entamoeba</taxon>
    </lineage>
</organism>
<protein>
    <submittedName>
        <fullName evidence="1">Uncharacterized protein</fullName>
    </submittedName>
</protein>
<name>A0A0A1U3C0_ENTIV</name>
<dbReference type="RefSeq" id="XP_004185457.1">
    <property type="nucleotide sequence ID" value="XM_004185409.1"/>
</dbReference>
<reference evidence="1 2" key="1">
    <citation type="submission" date="2012-10" db="EMBL/GenBank/DDBJ databases">
        <authorList>
            <person name="Zafar N."/>
            <person name="Inman J."/>
            <person name="Hall N."/>
            <person name="Lorenzi H."/>
            <person name="Caler E."/>
        </authorList>
    </citation>
    <scope>NUCLEOTIDE SEQUENCE [LARGE SCALE GENOMIC DNA]</scope>
    <source>
        <strain evidence="1 2">IP1</strain>
    </source>
</reference>
<proteinExistence type="predicted"/>
<accession>A0A0A1U3C0</accession>
<dbReference type="EMBL" id="KB207015">
    <property type="protein sequence ID" value="ELP86111.1"/>
    <property type="molecule type" value="Genomic_DNA"/>
</dbReference>
<dbReference type="AlphaFoldDB" id="A0A0A1U3C0"/>
<gene>
    <name evidence="1" type="ORF">EIN_327680</name>
</gene>
<evidence type="ECO:0000313" key="1">
    <source>
        <dbReference type="EMBL" id="ELP86111.1"/>
    </source>
</evidence>
<dbReference type="VEuPathDB" id="AmoebaDB:EIN_327680"/>
<sequence>MQPTEFVLYDCELQHPIKGGNQTLLGGCMVYETMKGVLGEEVTSLTVTRNNKSEVCYFTSLHGDLMLGACGREEFLPDVLEVMKESIIMRFGCYKVLKPNLKDSKDDDVTAKAKNLTLLNSPTFLPIVHSYSLHCTTCTSFFPISHVLYTPKVPCRAPTIAAFIKAMGHLSKRVTNNSLLGAALYLNREDFFSVASTLPTEIDHVVRIVAMALANGTMARKTTVSEIFLTVSQLNTLTASSVVMGKESYDKIKTTLLSLPIVCEECQLKKVKVVVTVNKGFVMVELLCWDISQEYLDQAETENLAGMEGLMQFEFLEGKKMPLNKVRIDEGTMTIEPPNLCGSRVNDNLLQTINREKILSQEGKDRILVCPTDDECYFCSCADKELFAFKTSIKEVDKSIF</sequence>
<dbReference type="OrthoDB" id="26226at2759"/>
<dbReference type="KEGG" id="eiv:EIN_327680"/>
<keyword evidence="2" id="KW-1185">Reference proteome</keyword>
<dbReference type="Proteomes" id="UP000014680">
    <property type="component" value="Unassembled WGS sequence"/>
</dbReference>
<dbReference type="OMA" id="ITECECE"/>